<dbReference type="Proteomes" id="UP000201728">
    <property type="component" value="Chromosome"/>
</dbReference>
<dbReference type="AlphaFoldDB" id="A0A222P5K0"/>
<proteinExistence type="predicted"/>
<dbReference type="KEGG" id="lcd:clem_12600"/>
<dbReference type="RefSeq" id="WP_094091841.1">
    <property type="nucleotide sequence ID" value="NZ_CP016397.1"/>
</dbReference>
<sequence length="272" mass="31842">MNSQIQQALAKLITNPKYCENYFNFRNEIIASLNLSADVADMLDSFYNENKQKFQASARILKKNRWDDIKASLPITADYIHGDVLEKLWENYLNALNLDSNVPKNPLSESIHFLNYVEDNNSLSLLDKQIIKYEKTRNEVTYQHHNDFNSYPQTIRHDEAINCLENFNVYIHNCFRIEQFSYNIPVILKMSSKEISAPDNTLILFFKNLKKEGVGTIKISYDVKNILLQSVESPNLSEAYKYFKNKLTVDEFKELFQKLEQIGVLIIQYIEN</sequence>
<evidence type="ECO:0000313" key="2">
    <source>
        <dbReference type="Proteomes" id="UP000201728"/>
    </source>
</evidence>
<organism evidence="1 2">
    <name type="scientific">Legionella clemsonensis</name>
    <dbReference type="NCBI Taxonomy" id="1867846"/>
    <lineage>
        <taxon>Bacteria</taxon>
        <taxon>Pseudomonadati</taxon>
        <taxon>Pseudomonadota</taxon>
        <taxon>Gammaproteobacteria</taxon>
        <taxon>Legionellales</taxon>
        <taxon>Legionellaceae</taxon>
        <taxon>Legionella</taxon>
    </lineage>
</organism>
<evidence type="ECO:0000313" key="1">
    <source>
        <dbReference type="EMBL" id="ASQ47055.1"/>
    </source>
</evidence>
<protein>
    <submittedName>
        <fullName evidence="1">Uncharacterized protein</fullName>
    </submittedName>
</protein>
<dbReference type="EMBL" id="CP016397">
    <property type="protein sequence ID" value="ASQ47055.1"/>
    <property type="molecule type" value="Genomic_DNA"/>
</dbReference>
<reference evidence="2" key="1">
    <citation type="submission" date="2016-07" db="EMBL/GenBank/DDBJ databases">
        <authorList>
            <person name="Florea S."/>
            <person name="Webb J.S."/>
            <person name="Jaromczyk J."/>
            <person name="Schardl C.L."/>
        </authorList>
    </citation>
    <scope>NUCLEOTIDE SEQUENCE [LARGE SCALE GENOMIC DNA]</scope>
    <source>
        <strain evidence="2">CDC-D5610</strain>
    </source>
</reference>
<accession>A0A222P5K0</accession>
<name>A0A222P5K0_9GAMM</name>
<gene>
    <name evidence="1" type="ORF">clem_12600</name>
</gene>
<dbReference type="OrthoDB" id="5654186at2"/>
<keyword evidence="2" id="KW-1185">Reference proteome</keyword>